<dbReference type="InterPro" id="IPR036034">
    <property type="entry name" value="PDZ_sf"/>
</dbReference>
<dbReference type="GO" id="GO:0006508">
    <property type="term" value="P:proteolysis"/>
    <property type="evidence" value="ECO:0007669"/>
    <property type="project" value="UniProtKB-KW"/>
</dbReference>
<feature type="domain" description="PDZ" evidence="4">
    <location>
        <begin position="275"/>
        <end position="363"/>
    </location>
</feature>
<organism evidence="5 6">
    <name type="scientific">Streptomyces anandii</name>
    <dbReference type="NCBI Taxonomy" id="285454"/>
    <lineage>
        <taxon>Bacteria</taxon>
        <taxon>Bacillati</taxon>
        <taxon>Actinomycetota</taxon>
        <taxon>Actinomycetes</taxon>
        <taxon>Kitasatosporales</taxon>
        <taxon>Streptomycetaceae</taxon>
        <taxon>Streptomyces</taxon>
    </lineage>
</organism>
<dbReference type="Pfam" id="PF13365">
    <property type="entry name" value="Trypsin_2"/>
    <property type="match status" value="1"/>
</dbReference>
<dbReference type="Gene3D" id="2.40.10.120">
    <property type="match status" value="1"/>
</dbReference>
<dbReference type="Pfam" id="PF13180">
    <property type="entry name" value="PDZ_2"/>
    <property type="match status" value="1"/>
</dbReference>
<dbReference type="SMART" id="SM00228">
    <property type="entry name" value="PDZ"/>
    <property type="match status" value="1"/>
</dbReference>
<dbReference type="PRINTS" id="PR00834">
    <property type="entry name" value="PROTEASES2C"/>
</dbReference>
<dbReference type="Proteomes" id="UP001599756">
    <property type="component" value="Unassembled WGS sequence"/>
</dbReference>
<keyword evidence="6" id="KW-1185">Reference proteome</keyword>
<dbReference type="SUPFAM" id="SSF50494">
    <property type="entry name" value="Trypsin-like serine proteases"/>
    <property type="match status" value="1"/>
</dbReference>
<dbReference type="InterPro" id="IPR001478">
    <property type="entry name" value="PDZ"/>
</dbReference>
<gene>
    <name evidence="5" type="ORF">ACFW88_24755</name>
</gene>
<feature type="region of interest" description="Disordered" evidence="3">
    <location>
        <begin position="47"/>
        <end position="68"/>
    </location>
</feature>
<dbReference type="EC" id="3.4.21.-" evidence="5"/>
<dbReference type="Gene3D" id="2.30.42.10">
    <property type="match status" value="1"/>
</dbReference>
<evidence type="ECO:0000313" key="6">
    <source>
        <dbReference type="Proteomes" id="UP001599756"/>
    </source>
</evidence>
<dbReference type="PANTHER" id="PTHR43343">
    <property type="entry name" value="PEPTIDASE S12"/>
    <property type="match status" value="1"/>
</dbReference>
<evidence type="ECO:0000256" key="2">
    <source>
        <dbReference type="ARBA" id="ARBA00022801"/>
    </source>
</evidence>
<dbReference type="InterPro" id="IPR001940">
    <property type="entry name" value="Peptidase_S1C"/>
</dbReference>
<comment type="caution">
    <text evidence="5">The sequence shown here is derived from an EMBL/GenBank/DDBJ whole genome shotgun (WGS) entry which is preliminary data.</text>
</comment>
<dbReference type="EMBL" id="JBHYTS010000044">
    <property type="protein sequence ID" value="MFE1753713.1"/>
    <property type="molecule type" value="Genomic_DNA"/>
</dbReference>
<proteinExistence type="predicted"/>
<evidence type="ECO:0000256" key="3">
    <source>
        <dbReference type="SAM" id="MobiDB-lite"/>
    </source>
</evidence>
<dbReference type="GO" id="GO:0008233">
    <property type="term" value="F:peptidase activity"/>
    <property type="evidence" value="ECO:0007669"/>
    <property type="project" value="UniProtKB-KW"/>
</dbReference>
<accession>A0ABW6HB44</accession>
<dbReference type="PANTHER" id="PTHR43343:SF3">
    <property type="entry name" value="PROTEASE DO-LIKE 8, CHLOROPLASTIC"/>
    <property type="match status" value="1"/>
</dbReference>
<dbReference type="InterPro" id="IPR051201">
    <property type="entry name" value="Chloro_Bact_Ser_Proteases"/>
</dbReference>
<feature type="compositionally biased region" description="Low complexity" evidence="3">
    <location>
        <begin position="47"/>
        <end position="61"/>
    </location>
</feature>
<keyword evidence="2 5" id="KW-0378">Hydrolase</keyword>
<name>A0ABW6HB44_9ACTN</name>
<dbReference type="SUPFAM" id="SSF50156">
    <property type="entry name" value="PDZ domain-like"/>
    <property type="match status" value="1"/>
</dbReference>
<dbReference type="RefSeq" id="WP_381842414.1">
    <property type="nucleotide sequence ID" value="NZ_JBHYTS010000044.1"/>
</dbReference>
<dbReference type="PROSITE" id="PS50106">
    <property type="entry name" value="PDZ"/>
    <property type="match status" value="1"/>
</dbReference>
<protein>
    <submittedName>
        <fullName evidence="5">S1C family serine protease</fullName>
        <ecNumber evidence="5">3.4.21.-</ecNumber>
    </submittedName>
</protein>
<reference evidence="5 6" key="1">
    <citation type="submission" date="2024-09" db="EMBL/GenBank/DDBJ databases">
        <title>The Natural Products Discovery Center: Release of the First 8490 Sequenced Strains for Exploring Actinobacteria Biosynthetic Diversity.</title>
        <authorList>
            <person name="Kalkreuter E."/>
            <person name="Kautsar S.A."/>
            <person name="Yang D."/>
            <person name="Bader C.D."/>
            <person name="Teijaro C.N."/>
            <person name="Fluegel L."/>
            <person name="Davis C.M."/>
            <person name="Simpson J.R."/>
            <person name="Lauterbach L."/>
            <person name="Steele A.D."/>
            <person name="Gui C."/>
            <person name="Meng S."/>
            <person name="Li G."/>
            <person name="Viehrig K."/>
            <person name="Ye F."/>
            <person name="Su P."/>
            <person name="Kiefer A.F."/>
            <person name="Nichols A."/>
            <person name="Cepeda A.J."/>
            <person name="Yan W."/>
            <person name="Fan B."/>
            <person name="Jiang Y."/>
            <person name="Adhikari A."/>
            <person name="Zheng C.-J."/>
            <person name="Schuster L."/>
            <person name="Cowan T.M."/>
            <person name="Smanski M.J."/>
            <person name="Chevrette M.G."/>
            <person name="De Carvalho L.P.S."/>
            <person name="Shen B."/>
        </authorList>
    </citation>
    <scope>NUCLEOTIDE SEQUENCE [LARGE SCALE GENOMIC DNA]</scope>
    <source>
        <strain evidence="5 6">NPDC059500</strain>
    </source>
</reference>
<evidence type="ECO:0000259" key="4">
    <source>
        <dbReference type="PROSITE" id="PS50106"/>
    </source>
</evidence>
<sequence>MIVRERPVPAPERAADAPPAVSARRLRLIVTRGAAAAVLAALAVGCTSDSSGSSRTKSGATDTGGTPSVSAELQSDYLRVVHNVLPSVVQITTSAGLGSGIVYDDKGDIVTNAHVVGKEHSFSVTFANRQQLLHAGLVGIDPADDLAVIRLDDPPSGLHPAAFADSKKVQVGQIVLAMGNPLGLSSSVTQGIVSAVGRTVSEPAGQGSPGATIPNMVQTSAAINPGNSGGALANLSSQVIGINTLAAVDRELGGAAPGIGFAIPSSTVTRIADQLVKSGKVTNSGRAALGVTVRTVLGADSAPAGAGIVSVTKGGAADKAGLKPGDIVTRLDDTKITDVQTLTEALAAKSPGDQVTIGYSRDGRAATAHASLGTLQTS</sequence>
<evidence type="ECO:0000313" key="5">
    <source>
        <dbReference type="EMBL" id="MFE1753713.1"/>
    </source>
</evidence>
<dbReference type="InterPro" id="IPR009003">
    <property type="entry name" value="Peptidase_S1_PA"/>
</dbReference>
<evidence type="ECO:0000256" key="1">
    <source>
        <dbReference type="ARBA" id="ARBA00022670"/>
    </source>
</evidence>
<keyword evidence="1 5" id="KW-0645">Protease</keyword>